<feature type="region of interest" description="Disordered" evidence="4">
    <location>
        <begin position="212"/>
        <end position="242"/>
    </location>
</feature>
<evidence type="ECO:0000256" key="2">
    <source>
        <dbReference type="ARBA" id="ARBA00022670"/>
    </source>
</evidence>
<comment type="caution">
    <text evidence="6">The sequence shown here is derived from an EMBL/GenBank/DDBJ whole genome shotgun (WGS) entry which is preliminary data.</text>
</comment>
<feature type="compositionally biased region" description="Basic and acidic residues" evidence="4">
    <location>
        <begin position="33"/>
        <end position="55"/>
    </location>
</feature>
<dbReference type="InterPro" id="IPR003653">
    <property type="entry name" value="Peptidase_C48_C"/>
</dbReference>
<protein>
    <recommendedName>
        <fullName evidence="5">Ubiquitin-like protease family profile domain-containing protein</fullName>
    </recommendedName>
</protein>
<dbReference type="EMBL" id="JAJJMA010071054">
    <property type="protein sequence ID" value="MCL7027692.1"/>
    <property type="molecule type" value="Genomic_DNA"/>
</dbReference>
<feature type="region of interest" description="Disordered" evidence="4">
    <location>
        <begin position="144"/>
        <end position="163"/>
    </location>
</feature>
<proteinExistence type="inferred from homology"/>
<evidence type="ECO:0000313" key="7">
    <source>
        <dbReference type="Proteomes" id="UP001177140"/>
    </source>
</evidence>
<comment type="similarity">
    <text evidence="1">Belongs to the peptidase C48 family.</text>
</comment>
<sequence length="509" mass="57822">MTESRSGVPATVDEIERNQVEQGNEMVIRRKRSIEQSKQPESEVEQKHDDHKNMDAGKVYSRGCKLYQDKKEDQELEIRCFDQIRNHVGDHEMEIEGNMSPTPCEETGEFRIRSGIAQRALRIDDKLSAKKLCLENYHDAEENMKTDKELEGEDEGNMTSTPYEGKELASVSTMRATNNAGVGPASPSIMVAVNNNGNLGKGRASTSNRVQLNNNENLGNSPASSSSGSSNSNKHKSSTSDSIETGRWFNYEESLATIEVPSRTVSSFMEDSSVSVFEEFYTKVFEKFIVGGIPLITVQVDNAVFGTNMELHLVLDDVQSMCCMEDLSVNCVMAYIRHLHDCLVKRRIGAKFEFISPALLSFSKDGDFSDIITSRLEKSTCEWVLIPVNPEREGWRLVAIHMMTMSCYWLDPSGRQCQSNIRHLVTLGLISSQKDRERRKHPVWHIVKCPTQKSKVECGYYVLKFMREIVGKPNMLARSEPFPKHRYEQDEIDEVRLEWLQTVEACFKQ</sequence>
<dbReference type="AlphaFoldDB" id="A0AA41V124"/>
<feature type="region of interest" description="Disordered" evidence="4">
    <location>
        <begin position="1"/>
        <end position="56"/>
    </location>
</feature>
<keyword evidence="7" id="KW-1185">Reference proteome</keyword>
<feature type="domain" description="Ubiquitin-like protease family profile" evidence="5">
    <location>
        <begin position="381"/>
        <end position="469"/>
    </location>
</feature>
<dbReference type="Proteomes" id="UP001177140">
    <property type="component" value="Unassembled WGS sequence"/>
</dbReference>
<name>A0AA41V124_PAPNU</name>
<reference evidence="6" key="1">
    <citation type="submission" date="2022-03" db="EMBL/GenBank/DDBJ databases">
        <title>A functionally conserved STORR gene fusion in Papaver species that diverged 16.8 million years ago.</title>
        <authorList>
            <person name="Catania T."/>
        </authorList>
    </citation>
    <scope>NUCLEOTIDE SEQUENCE</scope>
    <source>
        <strain evidence="6">S-191538</strain>
    </source>
</reference>
<evidence type="ECO:0000256" key="3">
    <source>
        <dbReference type="ARBA" id="ARBA00022801"/>
    </source>
</evidence>
<dbReference type="GO" id="GO:0006508">
    <property type="term" value="P:proteolysis"/>
    <property type="evidence" value="ECO:0007669"/>
    <property type="project" value="UniProtKB-KW"/>
</dbReference>
<dbReference type="InterPro" id="IPR038765">
    <property type="entry name" value="Papain-like_cys_pep_sf"/>
</dbReference>
<dbReference type="SUPFAM" id="SSF54001">
    <property type="entry name" value="Cysteine proteinases"/>
    <property type="match status" value="1"/>
</dbReference>
<dbReference type="GO" id="GO:0008234">
    <property type="term" value="F:cysteine-type peptidase activity"/>
    <property type="evidence" value="ECO:0007669"/>
    <property type="project" value="InterPro"/>
</dbReference>
<gene>
    <name evidence="6" type="ORF">MKW94_030692</name>
</gene>
<evidence type="ECO:0000313" key="6">
    <source>
        <dbReference type="EMBL" id="MCL7027692.1"/>
    </source>
</evidence>
<evidence type="ECO:0000256" key="4">
    <source>
        <dbReference type="SAM" id="MobiDB-lite"/>
    </source>
</evidence>
<organism evidence="6 7">
    <name type="scientific">Papaver nudicaule</name>
    <name type="common">Iceland poppy</name>
    <dbReference type="NCBI Taxonomy" id="74823"/>
    <lineage>
        <taxon>Eukaryota</taxon>
        <taxon>Viridiplantae</taxon>
        <taxon>Streptophyta</taxon>
        <taxon>Embryophyta</taxon>
        <taxon>Tracheophyta</taxon>
        <taxon>Spermatophyta</taxon>
        <taxon>Magnoliopsida</taxon>
        <taxon>Ranunculales</taxon>
        <taxon>Papaveraceae</taxon>
        <taxon>Papaveroideae</taxon>
        <taxon>Papaver</taxon>
    </lineage>
</organism>
<evidence type="ECO:0000256" key="1">
    <source>
        <dbReference type="ARBA" id="ARBA00005234"/>
    </source>
</evidence>
<dbReference type="Pfam" id="PF02902">
    <property type="entry name" value="Peptidase_C48"/>
    <property type="match status" value="1"/>
</dbReference>
<evidence type="ECO:0000259" key="5">
    <source>
        <dbReference type="Pfam" id="PF02902"/>
    </source>
</evidence>
<accession>A0AA41V124</accession>
<keyword evidence="2" id="KW-0645">Protease</keyword>
<feature type="compositionally biased region" description="Low complexity" evidence="4">
    <location>
        <begin position="220"/>
        <end position="232"/>
    </location>
</feature>
<dbReference type="Gene3D" id="3.40.395.10">
    <property type="entry name" value="Adenoviral Proteinase, Chain A"/>
    <property type="match status" value="1"/>
</dbReference>
<keyword evidence="3" id="KW-0378">Hydrolase</keyword>